<reference evidence="1 2" key="1">
    <citation type="submission" date="2019-09" db="EMBL/GenBank/DDBJ databases">
        <title>Draft genome sequences of 48 bacterial type strains from the CCUG.</title>
        <authorList>
            <person name="Tunovic T."/>
            <person name="Pineiro-Iglesias B."/>
            <person name="Unosson C."/>
            <person name="Inganas E."/>
            <person name="Ohlen M."/>
            <person name="Cardew S."/>
            <person name="Jensie-Markopoulos S."/>
            <person name="Salva-Serra F."/>
            <person name="Jaen-Luchoro D."/>
            <person name="Karlsson R."/>
            <person name="Svensson-Stadler L."/>
            <person name="Chun J."/>
            <person name="Moore E."/>
        </authorList>
    </citation>
    <scope>NUCLEOTIDE SEQUENCE [LARGE SCALE GENOMIC DNA]</scope>
    <source>
        <strain evidence="1 2">CCUG 65686</strain>
    </source>
</reference>
<proteinExistence type="predicted"/>
<dbReference type="Proteomes" id="UP000473470">
    <property type="component" value="Unassembled WGS sequence"/>
</dbReference>
<name>A0A6L3N200_9BURK</name>
<evidence type="ECO:0000313" key="2">
    <source>
        <dbReference type="Proteomes" id="UP000473470"/>
    </source>
</evidence>
<sequence length="142" mass="14827">MMTGPGWIGAALRSLLTGGRPAQSGPVSLADAPEAWVVYAQRVSRRLEAALDGTGAAAGRLRAYLECQAGAAENDGAMPPEWLLRAWLDRRGDVERIESIPAFVPDVAADLRSVLVGQPIGAPPPRGMVQPVVVRVHVGAGA</sequence>
<comment type="caution">
    <text evidence="1">The sequence shown here is derived from an EMBL/GenBank/DDBJ whole genome shotgun (WGS) entry which is preliminary data.</text>
</comment>
<dbReference type="AlphaFoldDB" id="A0A6L3N200"/>
<protein>
    <submittedName>
        <fullName evidence="1">Uncharacterized protein</fullName>
    </submittedName>
</protein>
<accession>A0A6L3N200</accession>
<dbReference type="EMBL" id="VZOK01000008">
    <property type="protein sequence ID" value="KAB0639754.1"/>
    <property type="molecule type" value="Genomic_DNA"/>
</dbReference>
<organism evidence="1 2">
    <name type="scientific">Burkholderia stagnalis</name>
    <dbReference type="NCBI Taxonomy" id="1503054"/>
    <lineage>
        <taxon>Bacteria</taxon>
        <taxon>Pseudomonadati</taxon>
        <taxon>Pseudomonadota</taxon>
        <taxon>Betaproteobacteria</taxon>
        <taxon>Burkholderiales</taxon>
        <taxon>Burkholderiaceae</taxon>
        <taxon>Burkholderia</taxon>
        <taxon>Burkholderia cepacia complex</taxon>
    </lineage>
</organism>
<dbReference type="RefSeq" id="WP_150998658.1">
    <property type="nucleotide sequence ID" value="NZ_CABVPM010000005.1"/>
</dbReference>
<evidence type="ECO:0000313" key="1">
    <source>
        <dbReference type="EMBL" id="KAB0639754.1"/>
    </source>
</evidence>
<gene>
    <name evidence="1" type="ORF">F7R25_07300</name>
</gene>